<dbReference type="GO" id="GO:0110001">
    <property type="term" value="C:toxin-antitoxin complex"/>
    <property type="evidence" value="ECO:0007669"/>
    <property type="project" value="InterPro"/>
</dbReference>
<dbReference type="InterPro" id="IPR008201">
    <property type="entry name" value="HepT-like"/>
</dbReference>
<dbReference type="RefSeq" id="WP_073177705.1">
    <property type="nucleotide sequence ID" value="NZ_FQYI01000001.1"/>
</dbReference>
<protein>
    <submittedName>
        <fullName evidence="6">Uncharacterized conserved protein, contains HEPN domain</fullName>
    </submittedName>
</protein>
<keyword evidence="2" id="KW-1277">Toxin-antitoxin system</keyword>
<dbReference type="GO" id="GO:0004540">
    <property type="term" value="F:RNA nuclease activity"/>
    <property type="evidence" value="ECO:0007669"/>
    <property type="project" value="InterPro"/>
</dbReference>
<dbReference type="EMBL" id="FQYI01000001">
    <property type="protein sequence ID" value="SHI37662.1"/>
    <property type="molecule type" value="Genomic_DNA"/>
</dbReference>
<dbReference type="Proteomes" id="UP000184335">
    <property type="component" value="Unassembled WGS sequence"/>
</dbReference>
<dbReference type="PANTHER" id="PTHR34139:SF1">
    <property type="entry name" value="RNASE MJ1380-RELATED"/>
    <property type="match status" value="1"/>
</dbReference>
<organism evidence="6 7">
    <name type="scientific">Cruoricaptor ignavus</name>
    <dbReference type="NCBI Taxonomy" id="1118202"/>
    <lineage>
        <taxon>Bacteria</taxon>
        <taxon>Pseudomonadati</taxon>
        <taxon>Bacteroidota</taxon>
        <taxon>Flavobacteriia</taxon>
        <taxon>Flavobacteriales</taxon>
        <taxon>Weeksellaceae</taxon>
        <taxon>Cruoricaptor</taxon>
    </lineage>
</organism>
<accession>A0A1M6AMH3</accession>
<keyword evidence="5" id="KW-0378">Hydrolase</keyword>
<dbReference type="GO" id="GO:0016787">
    <property type="term" value="F:hydrolase activity"/>
    <property type="evidence" value="ECO:0007669"/>
    <property type="project" value="UniProtKB-KW"/>
</dbReference>
<evidence type="ECO:0000256" key="3">
    <source>
        <dbReference type="ARBA" id="ARBA00022722"/>
    </source>
</evidence>
<keyword evidence="4" id="KW-0547">Nucleotide-binding</keyword>
<evidence type="ECO:0000313" key="7">
    <source>
        <dbReference type="Proteomes" id="UP000184335"/>
    </source>
</evidence>
<evidence type="ECO:0000256" key="2">
    <source>
        <dbReference type="ARBA" id="ARBA00022649"/>
    </source>
</evidence>
<dbReference type="PANTHER" id="PTHR34139">
    <property type="entry name" value="UPF0331 PROTEIN MJ0127"/>
    <property type="match status" value="1"/>
</dbReference>
<dbReference type="InterPro" id="IPR051813">
    <property type="entry name" value="HepT_RNase_toxin"/>
</dbReference>
<keyword evidence="3" id="KW-0540">Nuclease</keyword>
<evidence type="ECO:0000256" key="4">
    <source>
        <dbReference type="ARBA" id="ARBA00022741"/>
    </source>
</evidence>
<dbReference type="STRING" id="1118202.SAMN05443429_101345"/>
<dbReference type="OrthoDB" id="955324at2"/>
<reference evidence="6 7" key="1">
    <citation type="submission" date="2016-11" db="EMBL/GenBank/DDBJ databases">
        <authorList>
            <person name="Jaros S."/>
            <person name="Januszkiewicz K."/>
            <person name="Wedrychowicz H."/>
        </authorList>
    </citation>
    <scope>NUCLEOTIDE SEQUENCE [LARGE SCALE GENOMIC DNA]</scope>
    <source>
        <strain evidence="6 7">DSM 25479</strain>
    </source>
</reference>
<gene>
    <name evidence="6" type="ORF">SAMN05443429_101345</name>
</gene>
<evidence type="ECO:0000256" key="5">
    <source>
        <dbReference type="ARBA" id="ARBA00022801"/>
    </source>
</evidence>
<keyword evidence="7" id="KW-1185">Reference proteome</keyword>
<proteinExistence type="predicted"/>
<evidence type="ECO:0000313" key="6">
    <source>
        <dbReference type="EMBL" id="SHI37662.1"/>
    </source>
</evidence>
<keyword evidence="1" id="KW-0597">Phosphoprotein</keyword>
<dbReference type="Pfam" id="PF01934">
    <property type="entry name" value="HepT-like"/>
    <property type="match status" value="1"/>
</dbReference>
<name>A0A1M6AMH3_9FLAO</name>
<dbReference type="AlphaFoldDB" id="A0A1M6AMH3"/>
<sequence>MDEAVLKYLHDIQNSILEINSYFENRPKDFFEYQQNTMLKRAVERDLEIIGEAMNRILKKDCSVTEQIPESRSIISLRNLVIHAYDSISDEIIWSVITHHLPKLQGEVEQLINHHQ</sequence>
<dbReference type="GO" id="GO:0000166">
    <property type="term" value="F:nucleotide binding"/>
    <property type="evidence" value="ECO:0007669"/>
    <property type="project" value="UniProtKB-KW"/>
</dbReference>
<evidence type="ECO:0000256" key="1">
    <source>
        <dbReference type="ARBA" id="ARBA00022553"/>
    </source>
</evidence>